<dbReference type="Gene3D" id="2.30.39.10">
    <property type="entry name" value="Alpha-1-antitrypsin, domain 1"/>
    <property type="match status" value="1"/>
</dbReference>
<dbReference type="InterPro" id="IPR042178">
    <property type="entry name" value="Serpin_sf_1"/>
</dbReference>
<dbReference type="GO" id="GO:0004867">
    <property type="term" value="F:serine-type endopeptidase inhibitor activity"/>
    <property type="evidence" value="ECO:0007669"/>
    <property type="project" value="InterPro"/>
</dbReference>
<dbReference type="RefSeq" id="WP_106395059.1">
    <property type="nucleotide sequence ID" value="NZ_PVNK01000257.1"/>
</dbReference>
<dbReference type="PANTHER" id="PTHR11461">
    <property type="entry name" value="SERINE PROTEASE INHIBITOR, SERPIN"/>
    <property type="match status" value="1"/>
</dbReference>
<dbReference type="InterPro" id="IPR000215">
    <property type="entry name" value="Serpin_fam"/>
</dbReference>
<feature type="region of interest" description="Disordered" evidence="2">
    <location>
        <begin position="24"/>
        <end position="46"/>
    </location>
</feature>
<evidence type="ECO:0000313" key="6">
    <source>
        <dbReference type="Proteomes" id="UP000237968"/>
    </source>
</evidence>
<comment type="similarity">
    <text evidence="1">Belongs to the serpin family.</text>
</comment>
<accession>A0A2S9XEE5</accession>
<dbReference type="SMART" id="SM00093">
    <property type="entry name" value="SERPIN"/>
    <property type="match status" value="1"/>
</dbReference>
<comment type="caution">
    <text evidence="5">The sequence shown here is derived from an EMBL/GenBank/DDBJ whole genome shotgun (WGS) entry which is preliminary data.</text>
</comment>
<gene>
    <name evidence="5" type="ORF">ENSA5_58570</name>
</gene>
<dbReference type="PANTHER" id="PTHR11461:SF211">
    <property type="entry name" value="GH10112P-RELATED"/>
    <property type="match status" value="1"/>
</dbReference>
<evidence type="ECO:0000256" key="1">
    <source>
        <dbReference type="RuleBase" id="RU000411"/>
    </source>
</evidence>
<name>A0A2S9XEE5_9BACT</name>
<evidence type="ECO:0000313" key="5">
    <source>
        <dbReference type="EMBL" id="PRP91120.1"/>
    </source>
</evidence>
<evidence type="ECO:0000256" key="3">
    <source>
        <dbReference type="SAM" id="SignalP"/>
    </source>
</evidence>
<dbReference type="Gene3D" id="3.30.497.10">
    <property type="entry name" value="Antithrombin, subunit I, domain 2"/>
    <property type="match status" value="1"/>
</dbReference>
<dbReference type="InterPro" id="IPR023796">
    <property type="entry name" value="Serpin_dom"/>
</dbReference>
<dbReference type="Proteomes" id="UP000237968">
    <property type="component" value="Unassembled WGS sequence"/>
</dbReference>
<feature type="signal peptide" evidence="3">
    <location>
        <begin position="1"/>
        <end position="20"/>
    </location>
</feature>
<keyword evidence="3" id="KW-0732">Signal</keyword>
<dbReference type="InterPro" id="IPR042185">
    <property type="entry name" value="Serpin_sf_2"/>
</dbReference>
<keyword evidence="6" id="KW-1185">Reference proteome</keyword>
<dbReference type="Pfam" id="PF00079">
    <property type="entry name" value="Serpin"/>
    <property type="match status" value="1"/>
</dbReference>
<feature type="chain" id="PRO_5015473384" evidence="3">
    <location>
        <begin position="21"/>
        <end position="440"/>
    </location>
</feature>
<dbReference type="EMBL" id="PVNK01000257">
    <property type="protein sequence ID" value="PRP91120.1"/>
    <property type="molecule type" value="Genomic_DNA"/>
</dbReference>
<dbReference type="GO" id="GO:0005615">
    <property type="term" value="C:extracellular space"/>
    <property type="evidence" value="ECO:0007669"/>
    <property type="project" value="InterPro"/>
</dbReference>
<evidence type="ECO:0000259" key="4">
    <source>
        <dbReference type="SMART" id="SM00093"/>
    </source>
</evidence>
<dbReference type="OrthoDB" id="9764871at2"/>
<sequence>MRLSCIALVLASALALPACGSGNPMPMDTDGSEAGSGETGGEGGDPAADLLIRSDVEPDLDPAPSTEVRDAWRAAELDVGVSLYGELRTAASGPGNVIFSPTSVRSAFSLLYLGAVDSTLDNFASVFGFDADLDVNAEMFNWMFQRLVAREDEGSEEHDPTIIIPGHSVWMAEGITPEPSFLDRLALHYDTGVYAIDFFGDPMGAEDLINDWVGWKTNELIPDLFSGQIRDTTAMVLVNTIYLKTPWLEPFEESLTSPISFTTLDGPAVEVPAMHAYGLDLSANENADYVSVTVPFHTGLAATFILPTDFNAFVGGLDATTLGEALVTPESRMVDLVVPKLDTRFKANILPQLETLGLIASGDFTGTGAAGSITDVIHEVVVKMDEKGTEAAAATGIVVGDTGGFGDPLELRLDRPYLMAITDPSSGALLFFGSVADPSL</sequence>
<reference evidence="5 6" key="1">
    <citation type="submission" date="2018-03" db="EMBL/GenBank/DDBJ databases">
        <title>Draft Genome Sequences of the Obligatory Marine Myxobacteria Enhygromyxa salina SWB005.</title>
        <authorList>
            <person name="Poehlein A."/>
            <person name="Moghaddam J.A."/>
            <person name="Harms H."/>
            <person name="Alanjari M."/>
            <person name="Koenig G.M."/>
            <person name="Daniel R."/>
            <person name="Schaeberle T.F."/>
        </authorList>
    </citation>
    <scope>NUCLEOTIDE SEQUENCE [LARGE SCALE GENOMIC DNA]</scope>
    <source>
        <strain evidence="5 6">SWB005</strain>
    </source>
</reference>
<evidence type="ECO:0000256" key="2">
    <source>
        <dbReference type="SAM" id="MobiDB-lite"/>
    </source>
</evidence>
<dbReference type="SUPFAM" id="SSF56574">
    <property type="entry name" value="Serpins"/>
    <property type="match status" value="1"/>
</dbReference>
<organism evidence="5 6">
    <name type="scientific">Enhygromyxa salina</name>
    <dbReference type="NCBI Taxonomy" id="215803"/>
    <lineage>
        <taxon>Bacteria</taxon>
        <taxon>Pseudomonadati</taxon>
        <taxon>Myxococcota</taxon>
        <taxon>Polyangia</taxon>
        <taxon>Nannocystales</taxon>
        <taxon>Nannocystaceae</taxon>
        <taxon>Enhygromyxa</taxon>
    </lineage>
</organism>
<dbReference type="InterPro" id="IPR036186">
    <property type="entry name" value="Serpin_sf"/>
</dbReference>
<protein>
    <submittedName>
        <fullName evidence="5">Serpin</fullName>
    </submittedName>
</protein>
<dbReference type="AlphaFoldDB" id="A0A2S9XEE5"/>
<feature type="domain" description="Serpin" evidence="4">
    <location>
        <begin position="81"/>
        <end position="438"/>
    </location>
</feature>
<proteinExistence type="inferred from homology"/>